<feature type="compositionally biased region" description="Pro residues" evidence="4">
    <location>
        <begin position="245"/>
        <end position="263"/>
    </location>
</feature>
<dbReference type="PANTHER" id="PTHR32347:SF23">
    <property type="entry name" value="BLL5650 PROTEIN"/>
    <property type="match status" value="1"/>
</dbReference>
<accession>F5XR92</accession>
<dbReference type="HOGENOM" id="CLU_468350_0_0_11"/>
<evidence type="ECO:0000259" key="5">
    <source>
        <dbReference type="Pfam" id="PF25967"/>
    </source>
</evidence>
<evidence type="ECO:0000256" key="2">
    <source>
        <dbReference type="ARBA" id="ARBA00023054"/>
    </source>
</evidence>
<feature type="compositionally biased region" description="Low complexity" evidence="4">
    <location>
        <begin position="205"/>
        <end position="244"/>
    </location>
</feature>
<keyword evidence="2 3" id="KW-0175">Coiled coil</keyword>
<proteinExistence type="predicted"/>
<dbReference type="Gene3D" id="2.40.420.20">
    <property type="match status" value="1"/>
</dbReference>
<evidence type="ECO:0000256" key="3">
    <source>
        <dbReference type="SAM" id="Coils"/>
    </source>
</evidence>
<dbReference type="eggNOG" id="COG0845">
    <property type="taxonomic scope" value="Bacteria"/>
</dbReference>
<feature type="region of interest" description="Disordered" evidence="4">
    <location>
        <begin position="119"/>
        <end position="185"/>
    </location>
</feature>
<dbReference type="Pfam" id="PF25967">
    <property type="entry name" value="RND-MFP_C"/>
    <property type="match status" value="1"/>
</dbReference>
<dbReference type="Gene3D" id="1.10.287.470">
    <property type="entry name" value="Helix hairpin bin"/>
    <property type="match status" value="2"/>
</dbReference>
<feature type="domain" description="Multidrug resistance protein MdtA-like C-terminal permuted SH3" evidence="5">
    <location>
        <begin position="502"/>
        <end position="555"/>
    </location>
</feature>
<dbReference type="GO" id="GO:0030313">
    <property type="term" value="C:cell envelope"/>
    <property type="evidence" value="ECO:0007669"/>
    <property type="project" value="UniProtKB-SubCell"/>
</dbReference>
<gene>
    <name evidence="6" type="ordered locus">MLP_15680</name>
</gene>
<dbReference type="InterPro" id="IPR058627">
    <property type="entry name" value="MdtA-like_C"/>
</dbReference>
<feature type="region of interest" description="Disordered" evidence="4">
    <location>
        <begin position="204"/>
        <end position="274"/>
    </location>
</feature>
<feature type="compositionally biased region" description="Basic and acidic residues" evidence="4">
    <location>
        <begin position="119"/>
        <end position="137"/>
    </location>
</feature>
<sequence length="582" mass="59043">MMGATGRRILIGAAVLVPLAAIGVGGAYAAGLLRPAAPDYRMVEVTRGTVSELVDLTGSVTRVNQASATFPTAGTVTWLGVEVGEKVTKGQRLARIERLPLQVELVKAESELTQARAQYSEDVKAAEDAAKREREAKQQTAKPRQSGTDNGSGRSKDPGASSGAGKDGPPASGPGNPPGPQVVPIPKAMSDLQTAILETNQFCRPLLPTPGTTTLPSPTASPSASASPSLSPTPSGSPTASASPPESPTSSTPPPTPTPPSPTPTQSTSTNPGDLAMCLEKLSTAMAAQQVAFEAVNVSQLALDAQTKALAEAAEAQAKAMAKAAKQQAEALAQAQAELLAQATGAEEVGGSAGPMKAQLAQDLVAITRAEQAVRKARADLDGATLRAPIAGVVGQIDFTENSVASADSGITIVGSGASEVTVRVPLALMGKVTAGRPAEVIPPGATKPVQGKVTSVSLLPNASAPGSYDTVISVAHSPVALTTGVSATVRIEVASATDVPVVPMSATVPIDERQATVQVLGPQGVEERTITTGIKGVTRIEVTKGLTVGQRLVIADPTRPLPSLDIFGNGSEPAPEEEQPR</sequence>
<reference evidence="6 7" key="1">
    <citation type="submission" date="2011-05" db="EMBL/GenBank/DDBJ databases">
        <title>Whole genome sequence of Microlunatus phosphovorus NM-1.</title>
        <authorList>
            <person name="Hosoyama A."/>
            <person name="Sasaki K."/>
            <person name="Harada T."/>
            <person name="Igarashi R."/>
            <person name="Kawakoshi A."/>
            <person name="Sasagawa M."/>
            <person name="Fukada J."/>
            <person name="Nakamura S."/>
            <person name="Katano Y."/>
            <person name="Hanada S."/>
            <person name="Kamagata Y."/>
            <person name="Nakamura N."/>
            <person name="Yamazaki S."/>
            <person name="Fujita N."/>
        </authorList>
    </citation>
    <scope>NUCLEOTIDE SEQUENCE [LARGE SCALE GENOMIC DNA]</scope>
    <source>
        <strain evidence="7">ATCC 700054 / DSM 10555 / JCM 9379 / NBRC 101784 / NCIMB 13414 / VKM Ac-1990 / NM-1</strain>
    </source>
</reference>
<dbReference type="InterPro" id="IPR050465">
    <property type="entry name" value="UPF0194_transport"/>
</dbReference>
<dbReference type="Proteomes" id="UP000007947">
    <property type="component" value="Chromosome"/>
</dbReference>
<protein>
    <submittedName>
        <fullName evidence="6">Putative transporter</fullName>
    </submittedName>
</protein>
<dbReference type="Gene3D" id="2.40.50.100">
    <property type="match status" value="2"/>
</dbReference>
<feature type="coiled-coil region" evidence="3">
    <location>
        <begin position="310"/>
        <end position="342"/>
    </location>
</feature>
<evidence type="ECO:0000256" key="4">
    <source>
        <dbReference type="SAM" id="MobiDB-lite"/>
    </source>
</evidence>
<dbReference type="PANTHER" id="PTHR32347">
    <property type="entry name" value="EFFLUX SYSTEM COMPONENT YKNX-RELATED"/>
    <property type="match status" value="1"/>
</dbReference>
<keyword evidence="7" id="KW-1185">Reference proteome</keyword>
<dbReference type="KEGG" id="mph:MLP_15680"/>
<organism evidence="6 7">
    <name type="scientific">Microlunatus phosphovorus (strain ATCC 700054 / DSM 10555 / JCM 9379 / NBRC 101784 / NCIMB 13414 / VKM Ac-1990 / NM-1)</name>
    <dbReference type="NCBI Taxonomy" id="1032480"/>
    <lineage>
        <taxon>Bacteria</taxon>
        <taxon>Bacillati</taxon>
        <taxon>Actinomycetota</taxon>
        <taxon>Actinomycetes</taxon>
        <taxon>Propionibacteriales</taxon>
        <taxon>Propionibacteriaceae</taxon>
        <taxon>Microlunatus</taxon>
    </lineage>
</organism>
<comment type="subcellular location">
    <subcellularLocation>
        <location evidence="1">Cell envelope</location>
    </subcellularLocation>
</comment>
<dbReference type="SUPFAM" id="SSF111369">
    <property type="entry name" value="HlyD-like secretion proteins"/>
    <property type="match status" value="2"/>
</dbReference>
<feature type="compositionally biased region" description="Pro residues" evidence="4">
    <location>
        <begin position="171"/>
        <end position="183"/>
    </location>
</feature>
<name>F5XR92_MICPN</name>
<evidence type="ECO:0000313" key="7">
    <source>
        <dbReference type="Proteomes" id="UP000007947"/>
    </source>
</evidence>
<feature type="compositionally biased region" description="Polar residues" evidence="4">
    <location>
        <begin position="138"/>
        <end position="153"/>
    </location>
</feature>
<dbReference type="AlphaFoldDB" id="F5XR92"/>
<dbReference type="EMBL" id="AP012204">
    <property type="protein sequence ID" value="BAK34582.1"/>
    <property type="molecule type" value="Genomic_DNA"/>
</dbReference>
<evidence type="ECO:0000313" key="6">
    <source>
        <dbReference type="EMBL" id="BAK34582.1"/>
    </source>
</evidence>
<dbReference type="Gene3D" id="2.40.30.170">
    <property type="match status" value="1"/>
</dbReference>
<evidence type="ECO:0000256" key="1">
    <source>
        <dbReference type="ARBA" id="ARBA00004196"/>
    </source>
</evidence>
<dbReference type="STRING" id="1032480.MLP_15680"/>